<dbReference type="Pfam" id="PF20714">
    <property type="entry name" value="HTH_64"/>
    <property type="match status" value="1"/>
</dbReference>
<dbReference type="SUPFAM" id="SSF52172">
    <property type="entry name" value="CheY-like"/>
    <property type="match status" value="1"/>
</dbReference>
<evidence type="ECO:0000256" key="5">
    <source>
        <dbReference type="ARBA" id="ARBA00023015"/>
    </source>
</evidence>
<dbReference type="GO" id="GO:0000156">
    <property type="term" value="F:phosphorelay response regulator activity"/>
    <property type="evidence" value="ECO:0007669"/>
    <property type="project" value="TreeGrafter"/>
</dbReference>
<dbReference type="EMBL" id="CP020772">
    <property type="protein sequence ID" value="ARI76402.1"/>
    <property type="molecule type" value="Genomic_DNA"/>
</dbReference>
<feature type="domain" description="Response regulatory" evidence="10">
    <location>
        <begin position="9"/>
        <end position="125"/>
    </location>
</feature>
<dbReference type="PANTHER" id="PTHR45526">
    <property type="entry name" value="TRANSCRIPTIONAL REGULATORY PROTEIN DPIA"/>
    <property type="match status" value="1"/>
</dbReference>
<dbReference type="CDD" id="cd19925">
    <property type="entry name" value="REC_citrate_TCS"/>
    <property type="match status" value="1"/>
</dbReference>
<dbReference type="KEGG" id="hmn:HM131_05930"/>
<dbReference type="RefSeq" id="WP_085028881.1">
    <property type="nucleotide sequence ID" value="NZ_CP020772.1"/>
</dbReference>
<proteinExistence type="predicted"/>
<dbReference type="GO" id="GO:0003700">
    <property type="term" value="F:DNA-binding transcription factor activity"/>
    <property type="evidence" value="ECO:0007669"/>
    <property type="project" value="InterPro"/>
</dbReference>
<keyword evidence="12" id="KW-1185">Reference proteome</keyword>
<evidence type="ECO:0000256" key="6">
    <source>
        <dbReference type="ARBA" id="ARBA00023125"/>
    </source>
</evidence>
<gene>
    <name evidence="11" type="ORF">HM131_05930</name>
</gene>
<dbReference type="GO" id="GO:0005737">
    <property type="term" value="C:cytoplasm"/>
    <property type="evidence" value="ECO:0007669"/>
    <property type="project" value="UniProtKB-SubCell"/>
</dbReference>
<evidence type="ECO:0000256" key="1">
    <source>
        <dbReference type="ARBA" id="ARBA00004496"/>
    </source>
</evidence>
<evidence type="ECO:0000256" key="4">
    <source>
        <dbReference type="ARBA" id="ARBA00023012"/>
    </source>
</evidence>
<dbReference type="STRING" id="402384.HM131_05930"/>
<dbReference type="Gene3D" id="3.40.50.2300">
    <property type="match status" value="1"/>
</dbReference>
<dbReference type="InterPro" id="IPR011006">
    <property type="entry name" value="CheY-like_superfamily"/>
</dbReference>
<dbReference type="Gene3D" id="1.10.10.10">
    <property type="entry name" value="Winged helix-like DNA-binding domain superfamily/Winged helix DNA-binding domain"/>
    <property type="match status" value="1"/>
</dbReference>
<dbReference type="Pfam" id="PF00072">
    <property type="entry name" value="Response_reg"/>
    <property type="match status" value="1"/>
</dbReference>
<evidence type="ECO:0000259" key="10">
    <source>
        <dbReference type="PROSITE" id="PS50110"/>
    </source>
</evidence>
<dbReference type="PIRSF" id="PIRSF006171">
    <property type="entry name" value="RR_citrat_malat"/>
    <property type="match status" value="1"/>
</dbReference>
<evidence type="ECO:0000256" key="8">
    <source>
        <dbReference type="ARBA" id="ARBA00023163"/>
    </source>
</evidence>
<dbReference type="Proteomes" id="UP000192527">
    <property type="component" value="Chromosome"/>
</dbReference>
<dbReference type="SUPFAM" id="SSF46785">
    <property type="entry name" value="Winged helix' DNA-binding domain"/>
    <property type="match status" value="1"/>
</dbReference>
<keyword evidence="7" id="KW-0010">Activator</keyword>
<dbReference type="SMART" id="SM00448">
    <property type="entry name" value="REC"/>
    <property type="match status" value="1"/>
</dbReference>
<evidence type="ECO:0000256" key="2">
    <source>
        <dbReference type="ARBA" id="ARBA00022490"/>
    </source>
</evidence>
<keyword evidence="8" id="KW-0804">Transcription</keyword>
<organism evidence="11 12">
    <name type="scientific">Halobacillus mangrovi</name>
    <dbReference type="NCBI Taxonomy" id="402384"/>
    <lineage>
        <taxon>Bacteria</taxon>
        <taxon>Bacillati</taxon>
        <taxon>Bacillota</taxon>
        <taxon>Bacilli</taxon>
        <taxon>Bacillales</taxon>
        <taxon>Bacillaceae</taxon>
        <taxon>Halobacillus</taxon>
    </lineage>
</organism>
<dbReference type="InterPro" id="IPR036390">
    <property type="entry name" value="WH_DNA-bd_sf"/>
</dbReference>
<feature type="modified residue" description="4-aspartylphosphate" evidence="9">
    <location>
        <position position="60"/>
    </location>
</feature>
<dbReference type="InterPro" id="IPR024187">
    <property type="entry name" value="Sig_transdc_resp-reg_cit/mal"/>
</dbReference>
<dbReference type="InterPro" id="IPR051271">
    <property type="entry name" value="2C-system_Tx_regulators"/>
</dbReference>
<keyword evidence="2" id="KW-0963">Cytoplasm</keyword>
<keyword evidence="3 9" id="KW-0597">Phosphoprotein</keyword>
<dbReference type="GO" id="GO:0003677">
    <property type="term" value="F:DNA binding"/>
    <property type="evidence" value="ECO:0007669"/>
    <property type="project" value="UniProtKB-KW"/>
</dbReference>
<evidence type="ECO:0000313" key="12">
    <source>
        <dbReference type="Proteomes" id="UP000192527"/>
    </source>
</evidence>
<dbReference type="InterPro" id="IPR001789">
    <property type="entry name" value="Sig_transdc_resp-reg_receiver"/>
</dbReference>
<keyword evidence="4" id="KW-0902">Two-component regulatory system</keyword>
<keyword evidence="6" id="KW-0238">DNA-binding</keyword>
<protein>
    <submittedName>
        <fullName evidence="11">Two-component system response regulator</fullName>
    </submittedName>
</protein>
<evidence type="ECO:0000256" key="3">
    <source>
        <dbReference type="ARBA" id="ARBA00022553"/>
    </source>
</evidence>
<evidence type="ECO:0000256" key="7">
    <source>
        <dbReference type="ARBA" id="ARBA00023159"/>
    </source>
</evidence>
<dbReference type="InterPro" id="IPR036388">
    <property type="entry name" value="WH-like_DNA-bd_sf"/>
</dbReference>
<evidence type="ECO:0000256" key="9">
    <source>
        <dbReference type="PROSITE-ProRule" id="PRU00169"/>
    </source>
</evidence>
<name>A0A1W5ZSX8_9BACI</name>
<dbReference type="PROSITE" id="PS50110">
    <property type="entry name" value="RESPONSE_REGULATORY"/>
    <property type="match status" value="1"/>
</dbReference>
<dbReference type="OrthoDB" id="9759232at2"/>
<keyword evidence="5" id="KW-0805">Transcription regulation</keyword>
<comment type="subcellular location">
    <subcellularLocation>
        <location evidence="1">Cytoplasm</location>
    </subcellularLocation>
</comment>
<accession>A0A1W5ZSX8</accession>
<evidence type="ECO:0000313" key="11">
    <source>
        <dbReference type="EMBL" id="ARI76402.1"/>
    </source>
</evidence>
<dbReference type="PANTHER" id="PTHR45526:SF1">
    <property type="entry name" value="TRANSCRIPTIONAL REGULATORY PROTEIN DCUR-RELATED"/>
    <property type="match status" value="1"/>
</dbReference>
<sequence length="230" mass="26102">MSNQQPVIQVLLIEDDPMVQEVNRQFIERVPNFQVVDTASDGKEGVKLANQLAPDLIVLDIYMPGQDGIHTLKEIRSHAFDIDVIVITAANDKETIRSMFQHGAKDYIIKPFKFERLQQSLMNYRSYRLKMSGSGEMKQQHIDHLITNQLESGGVKELPKGLNQQTLEQITTFLNQQSDALSAEQVADGIGIARVTARRYLDYLQKNGEVDIDIQYGGVGRPVNRYLMRI</sequence>
<dbReference type="InterPro" id="IPR048714">
    <property type="entry name" value="DpiA-like_HTH"/>
</dbReference>
<dbReference type="AlphaFoldDB" id="A0A1W5ZSX8"/>
<reference evidence="11 12" key="1">
    <citation type="submission" date="2017-04" db="EMBL/GenBank/DDBJ databases">
        <title>The whole genome sequencing and assembly of Halobacillus mangrovi strain.</title>
        <authorList>
            <person name="Lee S.-J."/>
            <person name="Park M.-K."/>
            <person name="Kim J.-Y."/>
            <person name="Lee Y.-J."/>
            <person name="Yi H."/>
            <person name="Bahn Y.-S."/>
            <person name="Kim J.F."/>
            <person name="Lee D.-W."/>
        </authorList>
    </citation>
    <scope>NUCLEOTIDE SEQUENCE [LARGE SCALE GENOMIC DNA]</scope>
    <source>
        <strain evidence="11 12">KTB 131</strain>
    </source>
</reference>